<accession>A0A6A4GQH6</accession>
<organism evidence="2 3">
    <name type="scientific">Gymnopus androsaceus JB14</name>
    <dbReference type="NCBI Taxonomy" id="1447944"/>
    <lineage>
        <taxon>Eukaryota</taxon>
        <taxon>Fungi</taxon>
        <taxon>Dikarya</taxon>
        <taxon>Basidiomycota</taxon>
        <taxon>Agaricomycotina</taxon>
        <taxon>Agaricomycetes</taxon>
        <taxon>Agaricomycetidae</taxon>
        <taxon>Agaricales</taxon>
        <taxon>Marasmiineae</taxon>
        <taxon>Omphalotaceae</taxon>
        <taxon>Gymnopus</taxon>
    </lineage>
</organism>
<proteinExistence type="predicted"/>
<gene>
    <name evidence="2" type="ORF">BT96DRAFT_449382</name>
</gene>
<sequence>MSSDKVGISDVNFVADLVRQQGEELLRLRKELETTQKVNAASIDALRAAERHIEDLQQNCSQWRLRFLNIRLELDALQTENDSMASQLEATRADLRTGLDFANLSESFVEPQQPIEERAPSSSTSIAAAEESDLDGYTSISFRDIASSSTSSVIGRPDVTDCPIPNRAASDDWLEVGACGLDYAASTVSESNRDEEKVSHAGTEILISDEEVRLERPRVLDADKNETPKSDISEAATVDLDEQNDDVSVNPFTEQFMSESLDGIPRHVNHLARSLSVEYLKPVCSRLTNTTNKVVDALCLRVSIAIMVTLISPTSRS</sequence>
<dbReference type="Proteomes" id="UP000799118">
    <property type="component" value="Unassembled WGS sequence"/>
</dbReference>
<dbReference type="OrthoDB" id="3007083at2759"/>
<evidence type="ECO:0000313" key="3">
    <source>
        <dbReference type="Proteomes" id="UP000799118"/>
    </source>
</evidence>
<feature type="coiled-coil region" evidence="1">
    <location>
        <begin position="18"/>
        <end position="94"/>
    </location>
</feature>
<dbReference type="EMBL" id="ML769765">
    <property type="protein sequence ID" value="KAE9388029.1"/>
    <property type="molecule type" value="Genomic_DNA"/>
</dbReference>
<name>A0A6A4GQH6_9AGAR</name>
<dbReference type="AlphaFoldDB" id="A0A6A4GQH6"/>
<evidence type="ECO:0000313" key="2">
    <source>
        <dbReference type="EMBL" id="KAE9388029.1"/>
    </source>
</evidence>
<reference evidence="2" key="1">
    <citation type="journal article" date="2019" name="Environ. Microbiol.">
        <title>Fungal ecological strategies reflected in gene transcription - a case study of two litter decomposers.</title>
        <authorList>
            <person name="Barbi F."/>
            <person name="Kohler A."/>
            <person name="Barry K."/>
            <person name="Baskaran P."/>
            <person name="Daum C."/>
            <person name="Fauchery L."/>
            <person name="Ihrmark K."/>
            <person name="Kuo A."/>
            <person name="LaButti K."/>
            <person name="Lipzen A."/>
            <person name="Morin E."/>
            <person name="Grigoriev I.V."/>
            <person name="Henrissat B."/>
            <person name="Lindahl B."/>
            <person name="Martin F."/>
        </authorList>
    </citation>
    <scope>NUCLEOTIDE SEQUENCE</scope>
    <source>
        <strain evidence="2">JB14</strain>
    </source>
</reference>
<keyword evidence="3" id="KW-1185">Reference proteome</keyword>
<protein>
    <submittedName>
        <fullName evidence="2">Uncharacterized protein</fullName>
    </submittedName>
</protein>
<evidence type="ECO:0000256" key="1">
    <source>
        <dbReference type="SAM" id="Coils"/>
    </source>
</evidence>
<keyword evidence="1" id="KW-0175">Coiled coil</keyword>